<dbReference type="InterPro" id="IPR036465">
    <property type="entry name" value="vWFA_dom_sf"/>
</dbReference>
<proteinExistence type="predicted"/>
<dbReference type="PANTHER" id="PTHR24020:SF84">
    <property type="entry name" value="VWFA DOMAIN-CONTAINING PROTEIN"/>
    <property type="match status" value="1"/>
</dbReference>
<protein>
    <recommendedName>
        <fullName evidence="6">VWFA domain-containing protein</fullName>
    </recommendedName>
</protein>
<evidence type="ECO:0000256" key="2">
    <source>
        <dbReference type="ARBA" id="ARBA00022525"/>
    </source>
</evidence>
<feature type="domain" description="VWFA" evidence="6">
    <location>
        <begin position="236"/>
        <end position="289"/>
    </location>
</feature>
<keyword evidence="4" id="KW-0677">Repeat</keyword>
<dbReference type="InterPro" id="IPR050525">
    <property type="entry name" value="ECM_Assembly_Org"/>
</dbReference>
<dbReference type="SUPFAM" id="SSF53300">
    <property type="entry name" value="vWA-like"/>
    <property type="match status" value="2"/>
</dbReference>
<keyword evidence="8" id="KW-1185">Reference proteome</keyword>
<sequence length="289" mass="31791">VPEPGIRITAPPPKSDCALSRADLIIVIDSSTSVTEVNFKKVLLFLQEFLKKADIDSGNVRVGIIQYSTNVYQVFQLNTFSTSQEILKAVAQIPYRFGSTNTAGALDVMRTVMFTSANGDRPDVPNVAVVLTDGVSNVNSQQTVPYAQLAHEDGIHIYSIGVGLTDYRELDGIASPPAEQNSFKVSDFDELQAVDDIIFASACPKRFTMPPPTVSQVPDIEVTESKVPKYSETGTDVVFILDSSVDNRIFDWMKTFVKDFVLQLDVDSGRWKVGALTFDSRARAVFHLN</sequence>
<evidence type="ECO:0000313" key="8">
    <source>
        <dbReference type="Proteomes" id="UP000678393"/>
    </source>
</evidence>
<keyword evidence="5" id="KW-0325">Glycoprotein</keyword>
<dbReference type="GO" id="GO:0005576">
    <property type="term" value="C:extracellular region"/>
    <property type="evidence" value="ECO:0007669"/>
    <property type="project" value="UniProtKB-SubCell"/>
</dbReference>
<dbReference type="PRINTS" id="PR00453">
    <property type="entry name" value="VWFADOMAIN"/>
</dbReference>
<name>A0A8S3Z5M1_9EUPU</name>
<dbReference type="PROSITE" id="PS50234">
    <property type="entry name" value="VWFA"/>
    <property type="match status" value="2"/>
</dbReference>
<gene>
    <name evidence="7" type="ORF">CUNI_LOCUS10425</name>
</gene>
<dbReference type="EMBL" id="CAJHNH020001894">
    <property type="protein sequence ID" value="CAG5124867.1"/>
    <property type="molecule type" value="Genomic_DNA"/>
</dbReference>
<comment type="subcellular location">
    <subcellularLocation>
        <location evidence="1">Secreted</location>
    </subcellularLocation>
</comment>
<dbReference type="Pfam" id="PF00092">
    <property type="entry name" value="VWA"/>
    <property type="match status" value="2"/>
</dbReference>
<dbReference type="InterPro" id="IPR002035">
    <property type="entry name" value="VWF_A"/>
</dbReference>
<keyword evidence="2" id="KW-0964">Secreted</keyword>
<feature type="domain" description="VWFA" evidence="6">
    <location>
        <begin position="23"/>
        <end position="198"/>
    </location>
</feature>
<evidence type="ECO:0000259" key="6">
    <source>
        <dbReference type="PROSITE" id="PS50234"/>
    </source>
</evidence>
<feature type="non-terminal residue" evidence="7">
    <location>
        <position position="1"/>
    </location>
</feature>
<dbReference type="OrthoDB" id="199024at2759"/>
<reference evidence="7" key="1">
    <citation type="submission" date="2021-04" db="EMBL/GenBank/DDBJ databases">
        <authorList>
            <consortium name="Molecular Ecology Group"/>
        </authorList>
    </citation>
    <scope>NUCLEOTIDE SEQUENCE</scope>
</reference>
<comment type="caution">
    <text evidence="7">The sequence shown here is derived from an EMBL/GenBank/DDBJ whole genome shotgun (WGS) entry which is preliminary data.</text>
</comment>
<evidence type="ECO:0000313" key="7">
    <source>
        <dbReference type="EMBL" id="CAG5124867.1"/>
    </source>
</evidence>
<dbReference type="SMART" id="SM00327">
    <property type="entry name" value="VWA"/>
    <property type="match status" value="1"/>
</dbReference>
<dbReference type="Proteomes" id="UP000678393">
    <property type="component" value="Unassembled WGS sequence"/>
</dbReference>
<evidence type="ECO:0000256" key="3">
    <source>
        <dbReference type="ARBA" id="ARBA00022729"/>
    </source>
</evidence>
<feature type="non-terminal residue" evidence="7">
    <location>
        <position position="289"/>
    </location>
</feature>
<dbReference type="PANTHER" id="PTHR24020">
    <property type="entry name" value="COLLAGEN ALPHA"/>
    <property type="match status" value="1"/>
</dbReference>
<evidence type="ECO:0000256" key="5">
    <source>
        <dbReference type="ARBA" id="ARBA00023180"/>
    </source>
</evidence>
<evidence type="ECO:0000256" key="4">
    <source>
        <dbReference type="ARBA" id="ARBA00022737"/>
    </source>
</evidence>
<dbReference type="AlphaFoldDB" id="A0A8S3Z5M1"/>
<dbReference type="Gene3D" id="3.40.50.410">
    <property type="entry name" value="von Willebrand factor, type A domain"/>
    <property type="match status" value="2"/>
</dbReference>
<accession>A0A8S3Z5M1</accession>
<organism evidence="7 8">
    <name type="scientific">Candidula unifasciata</name>
    <dbReference type="NCBI Taxonomy" id="100452"/>
    <lineage>
        <taxon>Eukaryota</taxon>
        <taxon>Metazoa</taxon>
        <taxon>Spiralia</taxon>
        <taxon>Lophotrochozoa</taxon>
        <taxon>Mollusca</taxon>
        <taxon>Gastropoda</taxon>
        <taxon>Heterobranchia</taxon>
        <taxon>Euthyneura</taxon>
        <taxon>Panpulmonata</taxon>
        <taxon>Eupulmonata</taxon>
        <taxon>Stylommatophora</taxon>
        <taxon>Helicina</taxon>
        <taxon>Helicoidea</taxon>
        <taxon>Geomitridae</taxon>
        <taxon>Candidula</taxon>
    </lineage>
</organism>
<dbReference type="FunFam" id="3.40.50.410:FF:000004">
    <property type="entry name" value="collagen alpha-6(VI) chain"/>
    <property type="match status" value="1"/>
</dbReference>
<dbReference type="CDD" id="cd01450">
    <property type="entry name" value="vWFA_subfamily_ECM"/>
    <property type="match status" value="1"/>
</dbReference>
<evidence type="ECO:0000256" key="1">
    <source>
        <dbReference type="ARBA" id="ARBA00004613"/>
    </source>
</evidence>
<keyword evidence="3" id="KW-0732">Signal</keyword>